<dbReference type="SUPFAM" id="SSF51556">
    <property type="entry name" value="Metallo-dependent hydrolases"/>
    <property type="match status" value="1"/>
</dbReference>
<dbReference type="AlphaFoldDB" id="A0A3M6YN01"/>
<sequence>MWGLRSSLPSQISHKPLHLEESAGNSSRSRQNRPKDQRSYSISRPISPALMNSSRLSRPNILPHLTPTMRGIPLAASRTMSSHTNGHSKELSQLAARIPKGTWDTHMHVVDPTAFPLSKDAQYKASPHTMQDATAFLHPLGIRKMVIVQPSIYGNNNSCTLDGLERLGPENGRAVIQFDPATTTSTQLQKWHALGARGVRLNFKSVGAQLNSEFLSKTLHAYADAIRHLDWVLELYIPLEDVPLLEPIVSELGNVRICIDHFGHPSPSSLSSAKTAFDVPGFTALTRLLQAGHTWVKVSGSYRLDMDPRHPVVESLCRETLRLRADRCVFATDWPHTRFDGLDVKPYLEAMLDWIEAEGTPLEKVLVHNAEELFNARW</sequence>
<dbReference type="InterPro" id="IPR006680">
    <property type="entry name" value="Amidohydro-rel"/>
</dbReference>
<dbReference type="InterPro" id="IPR052358">
    <property type="entry name" value="Aro_Compnd_Degr_Hydrolases"/>
</dbReference>
<evidence type="ECO:0000313" key="3">
    <source>
        <dbReference type="EMBL" id="RMX80724.1"/>
    </source>
</evidence>
<dbReference type="Proteomes" id="UP000282582">
    <property type="component" value="Unassembled WGS sequence"/>
</dbReference>
<dbReference type="PANTHER" id="PTHR35563:SF2">
    <property type="entry name" value="BARREL METAL-DEPENDENT HYDROLASE, PUTATIVE (AFU_ORTHOLOGUE AFUA_1G16240)-RELATED"/>
    <property type="match status" value="1"/>
</dbReference>
<feature type="region of interest" description="Disordered" evidence="1">
    <location>
        <begin position="1"/>
        <end position="64"/>
    </location>
</feature>
<name>A0A3M6YN01_HORWE</name>
<reference evidence="5 6" key="1">
    <citation type="journal article" date="2018" name="BMC Genomics">
        <title>Genomic evidence for intraspecific hybridization in a clonal and extremely halotolerant yeast.</title>
        <authorList>
            <person name="Gostincar C."/>
            <person name="Stajich J.E."/>
            <person name="Zupancic J."/>
            <person name="Zalar P."/>
            <person name="Gunde-Cimerman N."/>
        </authorList>
    </citation>
    <scope>NUCLEOTIDE SEQUENCE [LARGE SCALE GENOMIC DNA]</scope>
    <source>
        <strain evidence="4 6">EXF-6654</strain>
        <strain evidence="3 5">EXF-6656</strain>
    </source>
</reference>
<comment type="caution">
    <text evidence="4">The sequence shown here is derived from an EMBL/GenBank/DDBJ whole genome shotgun (WGS) entry which is preliminary data.</text>
</comment>
<protein>
    <recommendedName>
        <fullName evidence="2">Amidohydrolase-related domain-containing protein</fullName>
    </recommendedName>
</protein>
<evidence type="ECO:0000313" key="6">
    <source>
        <dbReference type="Proteomes" id="UP000282582"/>
    </source>
</evidence>
<feature type="domain" description="Amidohydrolase-related" evidence="2">
    <location>
        <begin position="103"/>
        <end position="375"/>
    </location>
</feature>
<dbReference type="EMBL" id="QWIK01000557">
    <property type="protein sequence ID" value="RMY04267.1"/>
    <property type="molecule type" value="Genomic_DNA"/>
</dbReference>
<dbReference type="InterPro" id="IPR032466">
    <property type="entry name" value="Metal_Hydrolase"/>
</dbReference>
<organism evidence="4 6">
    <name type="scientific">Hortaea werneckii</name>
    <name type="common">Black yeast</name>
    <name type="synonym">Cladosporium werneckii</name>
    <dbReference type="NCBI Taxonomy" id="91943"/>
    <lineage>
        <taxon>Eukaryota</taxon>
        <taxon>Fungi</taxon>
        <taxon>Dikarya</taxon>
        <taxon>Ascomycota</taxon>
        <taxon>Pezizomycotina</taxon>
        <taxon>Dothideomycetes</taxon>
        <taxon>Dothideomycetidae</taxon>
        <taxon>Mycosphaerellales</taxon>
        <taxon>Teratosphaeriaceae</taxon>
        <taxon>Hortaea</taxon>
    </lineage>
</organism>
<dbReference type="GO" id="GO:0016787">
    <property type="term" value="F:hydrolase activity"/>
    <property type="evidence" value="ECO:0007669"/>
    <property type="project" value="InterPro"/>
</dbReference>
<dbReference type="VEuPathDB" id="FungiDB:BTJ68_14994"/>
<dbReference type="OrthoDB" id="2135488at2759"/>
<dbReference type="Gene3D" id="3.20.20.140">
    <property type="entry name" value="Metal-dependent hydrolases"/>
    <property type="match status" value="1"/>
</dbReference>
<evidence type="ECO:0000313" key="5">
    <source>
        <dbReference type="Proteomes" id="UP000281245"/>
    </source>
</evidence>
<evidence type="ECO:0000256" key="1">
    <source>
        <dbReference type="SAM" id="MobiDB-lite"/>
    </source>
</evidence>
<accession>A0A3M6YN01</accession>
<evidence type="ECO:0000313" key="4">
    <source>
        <dbReference type="EMBL" id="RMY04267.1"/>
    </source>
</evidence>
<gene>
    <name evidence="4" type="ORF">D0868_07031</name>
    <name evidence="3" type="ORF">D0869_07337</name>
</gene>
<dbReference type="EMBL" id="QWIJ01000585">
    <property type="protein sequence ID" value="RMX80724.1"/>
    <property type="molecule type" value="Genomic_DNA"/>
</dbReference>
<proteinExistence type="predicted"/>
<dbReference type="Pfam" id="PF04909">
    <property type="entry name" value="Amidohydro_2"/>
    <property type="match status" value="1"/>
</dbReference>
<dbReference type="Proteomes" id="UP000281245">
    <property type="component" value="Unassembled WGS sequence"/>
</dbReference>
<dbReference type="PANTHER" id="PTHR35563">
    <property type="entry name" value="BARREL METAL-DEPENDENT HYDROLASE, PUTATIVE (AFU_ORTHOLOGUE AFUA_1G16240)-RELATED"/>
    <property type="match status" value="1"/>
</dbReference>
<evidence type="ECO:0000259" key="2">
    <source>
        <dbReference type="Pfam" id="PF04909"/>
    </source>
</evidence>
<feature type="compositionally biased region" description="Polar residues" evidence="1">
    <location>
        <begin position="39"/>
        <end position="57"/>
    </location>
</feature>